<dbReference type="Gene3D" id="1.10.10.160">
    <property type="match status" value="1"/>
</dbReference>
<dbReference type="Gene3D" id="1.10.486.10">
    <property type="entry name" value="PCRA, domain 4"/>
    <property type="match status" value="1"/>
</dbReference>
<keyword evidence="5 14" id="KW-0347">Helicase</keyword>
<dbReference type="GO" id="GO:0043138">
    <property type="term" value="F:3'-5' DNA helicase activity"/>
    <property type="evidence" value="ECO:0007669"/>
    <property type="project" value="UniProtKB-EC"/>
</dbReference>
<evidence type="ECO:0000256" key="5">
    <source>
        <dbReference type="ARBA" id="ARBA00022806"/>
    </source>
</evidence>
<dbReference type="GO" id="GO:0003677">
    <property type="term" value="F:DNA binding"/>
    <property type="evidence" value="ECO:0007669"/>
    <property type="project" value="UniProtKB-KW"/>
</dbReference>
<keyword evidence="8" id="KW-0234">DNA repair</keyword>
<dbReference type="InterPro" id="IPR000212">
    <property type="entry name" value="DNA_helicase_UvrD/REP"/>
</dbReference>
<feature type="domain" description="UvrD-like helicase ATP-binding" evidence="15">
    <location>
        <begin position="13"/>
        <end position="292"/>
    </location>
</feature>
<dbReference type="AlphaFoldDB" id="A1U6U2"/>
<keyword evidence="4 14" id="KW-0378">Hydrolase</keyword>
<keyword evidence="6 14" id="KW-0067">ATP-binding</keyword>
<dbReference type="STRING" id="351348.Maqu_3642"/>
<dbReference type="Pfam" id="PF13361">
    <property type="entry name" value="UvrD_C"/>
    <property type="match status" value="1"/>
</dbReference>
<protein>
    <recommendedName>
        <fullName evidence="11">DNA 3'-5' helicase</fullName>
        <ecNumber evidence="11">5.6.2.4</ecNumber>
    </recommendedName>
    <alternativeName>
        <fullName evidence="12">DNA 3'-5' helicase II</fullName>
    </alternativeName>
</protein>
<dbReference type="GO" id="GO:0033202">
    <property type="term" value="C:DNA helicase complex"/>
    <property type="evidence" value="ECO:0007669"/>
    <property type="project" value="TreeGrafter"/>
</dbReference>
<keyword evidence="2 14" id="KW-0547">Nucleotide-binding</keyword>
<evidence type="ECO:0000256" key="9">
    <source>
        <dbReference type="ARBA" id="ARBA00023235"/>
    </source>
</evidence>
<dbReference type="EC" id="5.6.2.4" evidence="11"/>
<dbReference type="InterPro" id="IPR013986">
    <property type="entry name" value="DExx_box_DNA_helicase_dom_sf"/>
</dbReference>
<evidence type="ECO:0000256" key="14">
    <source>
        <dbReference type="PROSITE-ProRule" id="PRU00560"/>
    </source>
</evidence>
<dbReference type="InterPro" id="IPR014017">
    <property type="entry name" value="DNA_helicase_UvrD-like_C"/>
</dbReference>
<evidence type="ECO:0000256" key="6">
    <source>
        <dbReference type="ARBA" id="ARBA00022840"/>
    </source>
</evidence>
<dbReference type="CDD" id="cd17932">
    <property type="entry name" value="DEXQc_UvrD"/>
    <property type="match status" value="1"/>
</dbReference>
<dbReference type="KEGG" id="maq:Maqu_3642"/>
<dbReference type="Gene3D" id="3.40.50.300">
    <property type="entry name" value="P-loop containing nucleotide triphosphate hydrolases"/>
    <property type="match status" value="2"/>
</dbReference>
<keyword evidence="7" id="KW-0238">DNA-binding</keyword>
<dbReference type="GO" id="GO:0000725">
    <property type="term" value="P:recombinational repair"/>
    <property type="evidence" value="ECO:0007669"/>
    <property type="project" value="TreeGrafter"/>
</dbReference>
<gene>
    <name evidence="17" type="ordered locus">Maqu_3642</name>
</gene>
<accession>A1U6U2</accession>
<evidence type="ECO:0000256" key="4">
    <source>
        <dbReference type="ARBA" id="ARBA00022801"/>
    </source>
</evidence>
<dbReference type="GO" id="GO:0005524">
    <property type="term" value="F:ATP binding"/>
    <property type="evidence" value="ECO:0007669"/>
    <property type="project" value="UniProtKB-UniRule"/>
</dbReference>
<keyword evidence="9" id="KW-0413">Isomerase</keyword>
<evidence type="ECO:0000256" key="13">
    <source>
        <dbReference type="ARBA" id="ARBA00048988"/>
    </source>
</evidence>
<reference evidence="18" key="1">
    <citation type="journal article" date="2011" name="Appl. Environ. Microbiol.">
        <title>Genomic potential of Marinobacter aquaeolei, a biogeochemical 'opportunitroph'.</title>
        <authorList>
            <person name="Singer E."/>
            <person name="Webb E.A."/>
            <person name="Nelson W.C."/>
            <person name="Heidelberg J.F."/>
            <person name="Ivanova N."/>
            <person name="Pati A."/>
            <person name="Edwards K.J."/>
        </authorList>
    </citation>
    <scope>NUCLEOTIDE SEQUENCE [LARGE SCALE GENOMIC DNA]</scope>
    <source>
        <strain evidence="18">ATCC 700491 / DSM 11845 / VT8</strain>
    </source>
</reference>
<comment type="similarity">
    <text evidence="1">Belongs to the helicase family. UvrD subfamily.</text>
</comment>
<feature type="domain" description="UvrD-like helicase C-terminal" evidence="16">
    <location>
        <begin position="293"/>
        <end position="567"/>
    </location>
</feature>
<dbReference type="Proteomes" id="UP000000998">
    <property type="component" value="Chromosome"/>
</dbReference>
<dbReference type="EMBL" id="CP000514">
    <property type="protein sequence ID" value="ABM20711.1"/>
    <property type="molecule type" value="Genomic_DNA"/>
</dbReference>
<dbReference type="NCBIfam" id="NF008743">
    <property type="entry name" value="PRK11773.1"/>
    <property type="match status" value="1"/>
</dbReference>
<evidence type="ECO:0000256" key="3">
    <source>
        <dbReference type="ARBA" id="ARBA00022763"/>
    </source>
</evidence>
<evidence type="ECO:0000259" key="15">
    <source>
        <dbReference type="PROSITE" id="PS51198"/>
    </source>
</evidence>
<dbReference type="FunFam" id="1.10.10.160:FF:000001">
    <property type="entry name" value="ATP-dependent DNA helicase"/>
    <property type="match status" value="1"/>
</dbReference>
<dbReference type="SUPFAM" id="SSF52540">
    <property type="entry name" value="P-loop containing nucleoside triphosphate hydrolases"/>
    <property type="match status" value="1"/>
</dbReference>
<dbReference type="GO" id="GO:0016887">
    <property type="term" value="F:ATP hydrolysis activity"/>
    <property type="evidence" value="ECO:0007669"/>
    <property type="project" value="RHEA"/>
</dbReference>
<organism evidence="17 18">
    <name type="scientific">Marinobacter nauticus (strain ATCC 700491 / DSM 11845 / VT8)</name>
    <name type="common">Marinobacter aquaeolei</name>
    <dbReference type="NCBI Taxonomy" id="351348"/>
    <lineage>
        <taxon>Bacteria</taxon>
        <taxon>Pseudomonadati</taxon>
        <taxon>Pseudomonadota</taxon>
        <taxon>Gammaproteobacteria</taxon>
        <taxon>Pseudomonadales</taxon>
        <taxon>Marinobacteraceae</taxon>
        <taxon>Marinobacter</taxon>
    </lineage>
</organism>
<proteinExistence type="inferred from homology"/>
<feature type="binding site" evidence="14">
    <location>
        <begin position="34"/>
        <end position="41"/>
    </location>
    <ligand>
        <name>ATP</name>
        <dbReference type="ChEBI" id="CHEBI:30616"/>
    </ligand>
</feature>
<evidence type="ECO:0000259" key="16">
    <source>
        <dbReference type="PROSITE" id="PS51217"/>
    </source>
</evidence>
<evidence type="ECO:0000313" key="18">
    <source>
        <dbReference type="Proteomes" id="UP000000998"/>
    </source>
</evidence>
<dbReference type="GO" id="GO:0009314">
    <property type="term" value="P:response to radiation"/>
    <property type="evidence" value="ECO:0007669"/>
    <property type="project" value="UniProtKB-ARBA"/>
</dbReference>
<evidence type="ECO:0000256" key="1">
    <source>
        <dbReference type="ARBA" id="ARBA00009922"/>
    </source>
</evidence>
<evidence type="ECO:0000256" key="11">
    <source>
        <dbReference type="ARBA" id="ARBA00034808"/>
    </source>
</evidence>
<sequence length="726" mass="82420">MKPCSMDVSHIIDSLNDAQREAVTAQNDHLLVLAGAGSGKTRVLVHRMAWLMSVDRVPPTSILAVTFTNKAAKEMRYRVEQMMQIPTRGLWIGTFHGIAHRLLRSHWKDAGLPENFQVLDSDDQLRLIKRVMRENRIDESQWPPKQAQWFINSQKDEGLRADHIQENPGDHFTNTMLKIYRQYEKLCQQGGLVDFGELLLRSHELWLHRPELLSHYQQRFQHILVDEFQDTNTIQYAWLQVLASNRVPLTVVGDDDQSIYGWRGAKIENIQQYQRDFPNSRLVRLEQNYRSTKTILKAANSVIANNQGRLGKELWTDGVEGEPISLYAAFNEQDEANYIADSISAWVSEGNLRSECAILYRSNAQSRVLEEALMRQGIPYRVYGGLRFYDRQEIRNALAYLRLVHYHRDDAAFERVVNIPTRGIGAKSLQEIREYATGQGISLWESSERLLAAGQVKGRAKTGLQQFMEIINTLSEMAGHASLQGLMKQAIESSGLKDYHASEKGEKGQARVENLEELVSALADYDVEEGVDPLAEFIAQAALDAGESQADAHEDSVQLMTLHSAKGLEFPMVFLAGVEEGLFPHSMSLEEPGRMEEERRLAYVGITRAMKKLVLTYAESRRLYGQEKFHALSRFVREIPGDCLQEVRLRNTVTRPAMVERPNESLFAQDSAQQSGFSLGQRVRHPKFGEGIVMNSEGTGHHTRVQVNFDEGAKWLVLAYAPLEAC</sequence>
<evidence type="ECO:0000256" key="12">
    <source>
        <dbReference type="ARBA" id="ARBA00034923"/>
    </source>
</evidence>
<evidence type="ECO:0000256" key="8">
    <source>
        <dbReference type="ARBA" id="ARBA00023204"/>
    </source>
</evidence>
<dbReference type="PROSITE" id="PS51198">
    <property type="entry name" value="UVRD_HELICASE_ATP_BIND"/>
    <property type="match status" value="1"/>
</dbReference>
<evidence type="ECO:0000313" key="17">
    <source>
        <dbReference type="EMBL" id="ABM20711.1"/>
    </source>
</evidence>
<evidence type="ECO:0000256" key="10">
    <source>
        <dbReference type="ARBA" id="ARBA00034617"/>
    </source>
</evidence>
<dbReference type="Pfam" id="PF00580">
    <property type="entry name" value="UvrD-helicase"/>
    <property type="match status" value="1"/>
</dbReference>
<dbReference type="PANTHER" id="PTHR11070">
    <property type="entry name" value="UVRD / RECB / PCRA DNA HELICASE FAMILY MEMBER"/>
    <property type="match status" value="1"/>
</dbReference>
<name>A1U6U2_MARN8</name>
<dbReference type="InterPro" id="IPR027417">
    <property type="entry name" value="P-loop_NTPase"/>
</dbReference>
<evidence type="ECO:0000256" key="7">
    <source>
        <dbReference type="ARBA" id="ARBA00023125"/>
    </source>
</evidence>
<dbReference type="CDD" id="cd18807">
    <property type="entry name" value="SF1_C_UvrD"/>
    <property type="match status" value="1"/>
</dbReference>
<dbReference type="PROSITE" id="PS51217">
    <property type="entry name" value="UVRD_HELICASE_CTER"/>
    <property type="match status" value="1"/>
</dbReference>
<keyword evidence="3" id="KW-0227">DNA damage</keyword>
<dbReference type="InterPro" id="IPR014016">
    <property type="entry name" value="UvrD-like_ATP-bd"/>
</dbReference>
<dbReference type="GO" id="GO:0005829">
    <property type="term" value="C:cytosol"/>
    <property type="evidence" value="ECO:0007669"/>
    <property type="project" value="TreeGrafter"/>
</dbReference>
<dbReference type="PANTHER" id="PTHR11070:SF2">
    <property type="entry name" value="ATP-DEPENDENT DNA HELICASE SRS2"/>
    <property type="match status" value="1"/>
</dbReference>
<dbReference type="HOGENOM" id="CLU_004585_5_2_6"/>
<comment type="catalytic activity">
    <reaction evidence="13">
        <text>ATP + H2O = ADP + phosphate + H(+)</text>
        <dbReference type="Rhea" id="RHEA:13065"/>
        <dbReference type="ChEBI" id="CHEBI:15377"/>
        <dbReference type="ChEBI" id="CHEBI:15378"/>
        <dbReference type="ChEBI" id="CHEBI:30616"/>
        <dbReference type="ChEBI" id="CHEBI:43474"/>
        <dbReference type="ChEBI" id="CHEBI:456216"/>
        <dbReference type="EC" id="5.6.2.4"/>
    </reaction>
</comment>
<evidence type="ECO:0000256" key="2">
    <source>
        <dbReference type="ARBA" id="ARBA00022741"/>
    </source>
</evidence>
<dbReference type="eggNOG" id="COG0210">
    <property type="taxonomic scope" value="Bacteria"/>
</dbReference>
<dbReference type="Pfam" id="PF21196">
    <property type="entry name" value="PcrA_UvrD_tudor"/>
    <property type="match status" value="1"/>
</dbReference>
<comment type="catalytic activity">
    <reaction evidence="10">
        <text>Couples ATP hydrolysis with the unwinding of duplex DNA by translocating in the 3'-5' direction.</text>
        <dbReference type="EC" id="5.6.2.4"/>
    </reaction>
</comment>
<dbReference type="FunFam" id="3.40.50.300:FF:001201">
    <property type="entry name" value="ATP-dependent DNA helicase UvrD2"/>
    <property type="match status" value="1"/>
</dbReference>